<reference evidence="1" key="1">
    <citation type="submission" date="2021-02" db="EMBL/GenBank/DDBJ databases">
        <title>cfr and optrA-positive Staphylococcus spp.</title>
        <authorList>
            <person name="Chen L."/>
        </authorList>
    </citation>
    <scope>NUCLEOTIDE SEQUENCE</scope>
    <source>
        <strain evidence="1">GDQ20D70P</strain>
    </source>
</reference>
<dbReference type="AlphaFoldDB" id="A0AB37HUU6"/>
<proteinExistence type="predicted"/>
<evidence type="ECO:0000313" key="1">
    <source>
        <dbReference type="EMBL" id="QRN90745.1"/>
    </source>
</evidence>
<dbReference type="Proteomes" id="UP000640299">
    <property type="component" value="Chromosome"/>
</dbReference>
<accession>A0AB37HUU6</accession>
<name>A0AB37HUU6_MAMSC</name>
<gene>
    <name evidence="1" type="ORF">JRU67_11905</name>
</gene>
<dbReference type="EMBL" id="CP069389">
    <property type="protein sequence ID" value="QRN90745.1"/>
    <property type="molecule type" value="Genomic_DNA"/>
</dbReference>
<dbReference type="RefSeq" id="WP_204178131.1">
    <property type="nucleotide sequence ID" value="NZ_CP069389.1"/>
</dbReference>
<organism evidence="1 2">
    <name type="scientific">Mammaliicoccus sciuri</name>
    <name type="common">Staphylococcus sciuri</name>
    <dbReference type="NCBI Taxonomy" id="1296"/>
    <lineage>
        <taxon>Bacteria</taxon>
        <taxon>Bacillati</taxon>
        <taxon>Bacillota</taxon>
        <taxon>Bacilli</taxon>
        <taxon>Bacillales</taxon>
        <taxon>Staphylococcaceae</taxon>
        <taxon>Mammaliicoccus</taxon>
    </lineage>
</organism>
<evidence type="ECO:0008006" key="3">
    <source>
        <dbReference type="Google" id="ProtNLM"/>
    </source>
</evidence>
<protein>
    <recommendedName>
        <fullName evidence="3">Homing endonuclease LAGLIDADG domain-containing protein</fullName>
    </recommendedName>
</protein>
<sequence>MIACYKTFITEDGKIKKYSTGQVILEDMKITYQEILEYLSKADRVEKFIYGIKLYFDDKEKYSITIKSLYNVSTKKRESAQEYINRLYNVNSQLTLF</sequence>
<evidence type="ECO:0000313" key="2">
    <source>
        <dbReference type="Proteomes" id="UP000640299"/>
    </source>
</evidence>